<dbReference type="AlphaFoldDB" id="A0A941DS40"/>
<proteinExistence type="predicted"/>
<dbReference type="GO" id="GO:0003676">
    <property type="term" value="F:nucleic acid binding"/>
    <property type="evidence" value="ECO:0007669"/>
    <property type="project" value="InterPro"/>
</dbReference>
<reference evidence="1" key="1">
    <citation type="submission" date="2021-04" db="EMBL/GenBank/DDBJ databases">
        <title>Isolation and polyphasic classification of algal microorganism.</title>
        <authorList>
            <person name="Wang S."/>
        </authorList>
    </citation>
    <scope>NUCLEOTIDE SEQUENCE</scope>
    <source>
        <strain evidence="1">720a</strain>
    </source>
</reference>
<dbReference type="InterPro" id="IPR011856">
    <property type="entry name" value="tRNA_endonuc-like_dom_sf"/>
</dbReference>
<sequence length="163" mass="18625">MFYPLELQNNTLNIPNSEVEKTTFKDLGLREAQLEEFLASNLELLVEDDENLLLVGQQVRNISSGRTDLIAVDENGNLVLIEIKRDLDDIKSRKEPFEFQAIRYAATLAKINNVETLVNKIYAPYIEKKREISQQGLTAVEQAQRNLNTFLESNESKGIIQIE</sequence>
<dbReference type="Gene3D" id="3.40.1350.10">
    <property type="match status" value="1"/>
</dbReference>
<keyword evidence="2" id="KW-1185">Reference proteome</keyword>
<gene>
    <name evidence="1" type="ORF">KCX74_08545</name>
</gene>
<accession>A0A941DS40</accession>
<evidence type="ECO:0000313" key="1">
    <source>
        <dbReference type="EMBL" id="MBR7796089.1"/>
    </source>
</evidence>
<protein>
    <recommendedName>
        <fullName evidence="3">DUF91 domain-containing protein</fullName>
    </recommendedName>
</protein>
<evidence type="ECO:0000313" key="2">
    <source>
        <dbReference type="Proteomes" id="UP000675284"/>
    </source>
</evidence>
<dbReference type="RefSeq" id="WP_211911261.1">
    <property type="nucleotide sequence ID" value="NZ_JAGSOT010000021.1"/>
</dbReference>
<name>A0A941DS40_9BACI</name>
<organism evidence="1 2">
    <name type="scientific">Virgibacillus salarius</name>
    <dbReference type="NCBI Taxonomy" id="447199"/>
    <lineage>
        <taxon>Bacteria</taxon>
        <taxon>Bacillati</taxon>
        <taxon>Bacillota</taxon>
        <taxon>Bacilli</taxon>
        <taxon>Bacillales</taxon>
        <taxon>Bacillaceae</taxon>
        <taxon>Virgibacillus</taxon>
    </lineage>
</organism>
<dbReference type="EMBL" id="JAGSOT010000021">
    <property type="protein sequence ID" value="MBR7796089.1"/>
    <property type="molecule type" value="Genomic_DNA"/>
</dbReference>
<evidence type="ECO:0008006" key="3">
    <source>
        <dbReference type="Google" id="ProtNLM"/>
    </source>
</evidence>
<dbReference type="Proteomes" id="UP000675284">
    <property type="component" value="Unassembled WGS sequence"/>
</dbReference>
<comment type="caution">
    <text evidence="1">The sequence shown here is derived from an EMBL/GenBank/DDBJ whole genome shotgun (WGS) entry which is preliminary data.</text>
</comment>